<keyword evidence="2" id="KW-1185">Reference proteome</keyword>
<organism evidence="1 2">
    <name type="scientific">Gnathostoma spinigerum</name>
    <dbReference type="NCBI Taxonomy" id="75299"/>
    <lineage>
        <taxon>Eukaryota</taxon>
        <taxon>Metazoa</taxon>
        <taxon>Ecdysozoa</taxon>
        <taxon>Nematoda</taxon>
        <taxon>Chromadorea</taxon>
        <taxon>Rhabditida</taxon>
        <taxon>Spirurina</taxon>
        <taxon>Gnathostomatomorpha</taxon>
        <taxon>Gnathostomatoidea</taxon>
        <taxon>Gnathostomatidae</taxon>
        <taxon>Gnathostoma</taxon>
    </lineage>
</organism>
<comment type="caution">
    <text evidence="1">The sequence shown here is derived from an EMBL/GenBank/DDBJ whole genome shotgun (WGS) entry which is preliminary data.</text>
</comment>
<dbReference type="Proteomes" id="UP001608902">
    <property type="component" value="Unassembled WGS sequence"/>
</dbReference>
<dbReference type="AlphaFoldDB" id="A0ABD6EZU4"/>
<accession>A0ABD6EZU4</accession>
<reference evidence="1 2" key="1">
    <citation type="submission" date="2024-08" db="EMBL/GenBank/DDBJ databases">
        <title>Gnathostoma spinigerum genome.</title>
        <authorList>
            <person name="Gonzalez-Bertolin B."/>
            <person name="Monzon S."/>
            <person name="Zaballos A."/>
            <person name="Jimenez P."/>
            <person name="Dekumyoy P."/>
            <person name="Varona S."/>
            <person name="Cuesta I."/>
            <person name="Sumanam S."/>
            <person name="Adisakwattana P."/>
            <person name="Gasser R.B."/>
            <person name="Hernandez-Gonzalez A."/>
            <person name="Young N.D."/>
            <person name="Perteguer M.J."/>
        </authorList>
    </citation>
    <scope>NUCLEOTIDE SEQUENCE [LARGE SCALE GENOMIC DNA]</scope>
    <source>
        <strain evidence="1">AL3</strain>
        <tissue evidence="1">Liver</tissue>
    </source>
</reference>
<evidence type="ECO:0000313" key="2">
    <source>
        <dbReference type="Proteomes" id="UP001608902"/>
    </source>
</evidence>
<evidence type="ECO:0000313" key="1">
    <source>
        <dbReference type="EMBL" id="MFH4982879.1"/>
    </source>
</evidence>
<proteinExistence type="predicted"/>
<gene>
    <name evidence="1" type="ORF">AB6A40_009588</name>
</gene>
<dbReference type="EMBL" id="JBGFUD010010361">
    <property type="protein sequence ID" value="MFH4982879.1"/>
    <property type="molecule type" value="Genomic_DNA"/>
</dbReference>
<sequence length="100" mass="11573">MKSRDSDVPQRIEQLFSALYKGFSSFADLYRIEFNRLTLNKEGYYNNEIPSDTVGEEKLKTFEEAVKTYSELAEHVHDLRRQYEKLSGRHGAVNSGSVHV</sequence>
<name>A0ABD6EZU4_9BILA</name>
<protein>
    <submittedName>
        <fullName evidence="1">Uncharacterized protein</fullName>
    </submittedName>
</protein>